<dbReference type="Gene3D" id="3.40.525.10">
    <property type="entry name" value="CRAL-TRIO lipid binding domain"/>
    <property type="match status" value="1"/>
</dbReference>
<dbReference type="SMART" id="SM00516">
    <property type="entry name" value="SEC14"/>
    <property type="match status" value="1"/>
</dbReference>
<dbReference type="CDD" id="cd00170">
    <property type="entry name" value="SEC14"/>
    <property type="match status" value="1"/>
</dbReference>
<dbReference type="SUPFAM" id="SSF52087">
    <property type="entry name" value="CRAL/TRIO domain"/>
    <property type="match status" value="1"/>
</dbReference>
<name>A0AA88WVG1_9ASTE</name>
<gene>
    <name evidence="4" type="ORF">RJ639_033673</name>
</gene>
<feature type="domain" description="CRAL-TRIO" evidence="3">
    <location>
        <begin position="227"/>
        <end position="388"/>
    </location>
</feature>
<dbReference type="InterPro" id="IPR036865">
    <property type="entry name" value="CRAL-TRIO_dom_sf"/>
</dbReference>
<evidence type="ECO:0000259" key="3">
    <source>
        <dbReference type="PROSITE" id="PS50191"/>
    </source>
</evidence>
<dbReference type="PANTHER" id="PTHR47041">
    <property type="entry name" value="SEC14 CYTOSOLIC FACTOR FAMILY PROTEIN / PHOSPHOGLYCERIDE TRANSFER FAMILY PROTEIN"/>
    <property type="match status" value="1"/>
</dbReference>
<comment type="caution">
    <text evidence="4">The sequence shown here is derived from an EMBL/GenBank/DDBJ whole genome shotgun (WGS) entry which is preliminary data.</text>
</comment>
<keyword evidence="5" id="KW-1185">Reference proteome</keyword>
<dbReference type="PANTHER" id="PTHR47041:SF7">
    <property type="entry name" value="PHOSPHATIDYLINOSITOL_PHOSPHATIDYLCHOLINE TRANSFER PROTEIN SFH12-LIKE ISOFORM X1"/>
    <property type="match status" value="1"/>
</dbReference>
<dbReference type="AlphaFoldDB" id="A0AA88WVG1"/>
<evidence type="ECO:0000256" key="2">
    <source>
        <dbReference type="SAM" id="Phobius"/>
    </source>
</evidence>
<dbReference type="PROSITE" id="PS50191">
    <property type="entry name" value="CRAL_TRIO"/>
    <property type="match status" value="1"/>
</dbReference>
<sequence length="473" mass="53318">MGDSIRGFHSREPKSCSVASAQKGLSEKTLKCILSMKQGIQGNGAAGEIGIFLLTTATLEIVRRFSRGKCRFIWRGLQALQLLCYPPFTWMQRWAPFKCLVKSMQPLSRPLLVLSIATVFSDEFACANGTLNSCIDSEASSESQPEPSSELVTPGSSSGDEAPIAIASEKWLLDLHNELDKQGITLPERLDNVELRRFYAAANGDFPRILSSVKKSIYWRQTYSILPPEELEAWLQFVFWHRCDVNLRPCLIIRLGLACANLKSNDRPLFVRAVVSQIEHGVMHLVNVEHPQITVLLDCDGLSPFGFPMQIMRSCTILLQDHYPRRLGCLMVIRLPRLAQIITQTLFQVLKPATRKKLRIIGDNYQEVLSEFLQTLPVFLGGNCSCSICSSPGDVKSVKDEISQVKPRVDTTNGVVVPSQDLYRHIHTYVTRNRERVTRAATIGLIMLLIFTFIILRIHYPENLPVLYWRSNS</sequence>
<feature type="region of interest" description="Disordered" evidence="1">
    <location>
        <begin position="137"/>
        <end position="159"/>
    </location>
</feature>
<dbReference type="InterPro" id="IPR001251">
    <property type="entry name" value="CRAL-TRIO_dom"/>
</dbReference>
<dbReference type="EMBL" id="JAVXUP010000201">
    <property type="protein sequence ID" value="KAK3034402.1"/>
    <property type="molecule type" value="Genomic_DNA"/>
</dbReference>
<keyword evidence="2" id="KW-0472">Membrane</keyword>
<keyword evidence="2" id="KW-1133">Transmembrane helix</keyword>
<evidence type="ECO:0000256" key="1">
    <source>
        <dbReference type="SAM" id="MobiDB-lite"/>
    </source>
</evidence>
<accession>A0AA88WVG1</accession>
<feature type="compositionally biased region" description="Low complexity" evidence="1">
    <location>
        <begin position="137"/>
        <end position="150"/>
    </location>
</feature>
<keyword evidence="2" id="KW-0812">Transmembrane</keyword>
<organism evidence="4 5">
    <name type="scientific">Escallonia herrerae</name>
    <dbReference type="NCBI Taxonomy" id="1293975"/>
    <lineage>
        <taxon>Eukaryota</taxon>
        <taxon>Viridiplantae</taxon>
        <taxon>Streptophyta</taxon>
        <taxon>Embryophyta</taxon>
        <taxon>Tracheophyta</taxon>
        <taxon>Spermatophyta</taxon>
        <taxon>Magnoliopsida</taxon>
        <taxon>eudicotyledons</taxon>
        <taxon>Gunneridae</taxon>
        <taxon>Pentapetalae</taxon>
        <taxon>asterids</taxon>
        <taxon>campanulids</taxon>
        <taxon>Escalloniales</taxon>
        <taxon>Escalloniaceae</taxon>
        <taxon>Escallonia</taxon>
    </lineage>
</organism>
<proteinExistence type="predicted"/>
<reference evidence="4" key="1">
    <citation type="submission" date="2022-12" db="EMBL/GenBank/DDBJ databases">
        <title>Draft genome assemblies for two species of Escallonia (Escalloniales).</title>
        <authorList>
            <person name="Chanderbali A."/>
            <person name="Dervinis C."/>
            <person name="Anghel I."/>
            <person name="Soltis D."/>
            <person name="Soltis P."/>
            <person name="Zapata F."/>
        </authorList>
    </citation>
    <scope>NUCLEOTIDE SEQUENCE</scope>
    <source>
        <strain evidence="4">UCBG64.0493</strain>
        <tissue evidence="4">Leaf</tissue>
    </source>
</reference>
<protein>
    <recommendedName>
        <fullName evidence="3">CRAL-TRIO domain-containing protein</fullName>
    </recommendedName>
</protein>
<evidence type="ECO:0000313" key="4">
    <source>
        <dbReference type="EMBL" id="KAK3034402.1"/>
    </source>
</evidence>
<dbReference type="Pfam" id="PF00650">
    <property type="entry name" value="CRAL_TRIO"/>
    <property type="match status" value="1"/>
</dbReference>
<dbReference type="Proteomes" id="UP001188597">
    <property type="component" value="Unassembled WGS sequence"/>
</dbReference>
<feature type="transmembrane region" description="Helical" evidence="2">
    <location>
        <begin position="440"/>
        <end position="460"/>
    </location>
</feature>
<evidence type="ECO:0000313" key="5">
    <source>
        <dbReference type="Proteomes" id="UP001188597"/>
    </source>
</evidence>